<evidence type="ECO:0000313" key="2">
    <source>
        <dbReference type="Proteomes" id="UP000094112"/>
    </source>
</evidence>
<proteinExistence type="predicted"/>
<organism evidence="1 2">
    <name type="scientific">Wickerhamomyces anomalus (strain ATCC 58044 / CBS 1984 / NCYC 433 / NRRL Y-366-8)</name>
    <name type="common">Yeast</name>
    <name type="synonym">Hansenula anomala</name>
    <dbReference type="NCBI Taxonomy" id="683960"/>
    <lineage>
        <taxon>Eukaryota</taxon>
        <taxon>Fungi</taxon>
        <taxon>Dikarya</taxon>
        <taxon>Ascomycota</taxon>
        <taxon>Saccharomycotina</taxon>
        <taxon>Saccharomycetes</taxon>
        <taxon>Phaffomycetales</taxon>
        <taxon>Wickerhamomycetaceae</taxon>
        <taxon>Wickerhamomyces</taxon>
    </lineage>
</organism>
<sequence>MSELIQVQNNGVSDDSYMDVLREERESLEESFEATIKIIDQLIEFYSLDPTDETNISKYQDLIRTLSKDPSVIFRHSKNIDRLEKSFQRLYRERLDELSKINLHSFKDVSTNLETLYDQNLVNNEIETLERDLGDLKPIELDSDKVLTLDLSQDQLLEVLKIEKDKRARFSFLNERVHEPEIKKLEGSYDKWSEREKDLKRFLTVDLEKINKQIQNVKKTEGLEL</sequence>
<gene>
    <name evidence="1" type="ORF">WICANDRAFT_78455</name>
</gene>
<dbReference type="AlphaFoldDB" id="A0A1E3P2V4"/>
<dbReference type="EMBL" id="KV454210">
    <property type="protein sequence ID" value="ODQ59821.1"/>
    <property type="molecule type" value="Genomic_DNA"/>
</dbReference>
<evidence type="ECO:0000313" key="1">
    <source>
        <dbReference type="EMBL" id="ODQ59821.1"/>
    </source>
</evidence>
<dbReference type="Proteomes" id="UP000094112">
    <property type="component" value="Unassembled WGS sequence"/>
</dbReference>
<accession>A0A1E3P2V4</accession>
<dbReference type="OrthoDB" id="10552405at2759"/>
<keyword evidence="2" id="KW-1185">Reference proteome</keyword>
<dbReference type="GeneID" id="30201968"/>
<dbReference type="RefSeq" id="XP_019039028.1">
    <property type="nucleotide sequence ID" value="XM_019184722.1"/>
</dbReference>
<name>A0A1E3P2V4_WICAA</name>
<protein>
    <submittedName>
        <fullName evidence="1">Uncharacterized protein</fullName>
    </submittedName>
</protein>
<reference evidence="1 2" key="1">
    <citation type="journal article" date="2016" name="Proc. Natl. Acad. Sci. U.S.A.">
        <title>Comparative genomics of biotechnologically important yeasts.</title>
        <authorList>
            <person name="Riley R."/>
            <person name="Haridas S."/>
            <person name="Wolfe K.H."/>
            <person name="Lopes M.R."/>
            <person name="Hittinger C.T."/>
            <person name="Goeker M."/>
            <person name="Salamov A.A."/>
            <person name="Wisecaver J.H."/>
            <person name="Long T.M."/>
            <person name="Calvey C.H."/>
            <person name="Aerts A.L."/>
            <person name="Barry K.W."/>
            <person name="Choi C."/>
            <person name="Clum A."/>
            <person name="Coughlan A.Y."/>
            <person name="Deshpande S."/>
            <person name="Douglass A.P."/>
            <person name="Hanson S.J."/>
            <person name="Klenk H.-P."/>
            <person name="LaButti K.M."/>
            <person name="Lapidus A."/>
            <person name="Lindquist E.A."/>
            <person name="Lipzen A.M."/>
            <person name="Meier-Kolthoff J.P."/>
            <person name="Ohm R.A."/>
            <person name="Otillar R.P."/>
            <person name="Pangilinan J.L."/>
            <person name="Peng Y."/>
            <person name="Rokas A."/>
            <person name="Rosa C.A."/>
            <person name="Scheuner C."/>
            <person name="Sibirny A.A."/>
            <person name="Slot J.C."/>
            <person name="Stielow J.B."/>
            <person name="Sun H."/>
            <person name="Kurtzman C.P."/>
            <person name="Blackwell M."/>
            <person name="Grigoriev I.V."/>
            <person name="Jeffries T.W."/>
        </authorList>
    </citation>
    <scope>NUCLEOTIDE SEQUENCE [LARGE SCALE GENOMIC DNA]</scope>
    <source>
        <strain evidence="2">ATCC 58044 / CBS 1984 / NCYC 433 / NRRL Y-366-8</strain>
    </source>
</reference>